<reference evidence="2 3" key="1">
    <citation type="submission" date="2018-08" db="EMBL/GenBank/DDBJ databases">
        <title>Lactobacillus suantsai sp. nov., isolated from traditional fermented suan-tsai in Taiwan.</title>
        <authorList>
            <person name="Huang C.-H."/>
        </authorList>
    </citation>
    <scope>NUCLEOTIDE SEQUENCE [LARGE SCALE GENOMIC DNA]</scope>
    <source>
        <strain evidence="2 3">BCRC 12945</strain>
    </source>
</reference>
<dbReference type="Pfam" id="PF01546">
    <property type="entry name" value="Peptidase_M20"/>
    <property type="match status" value="1"/>
</dbReference>
<sequence>MIMDTQTITVDAQQLQTDFDELASRAETAFNEVQTTAYLAQRLDELGVAYQKFAHMTGLVATLNPGHRFVMGMRADIDALKQVYQGRPQVLHSCGHNAHMAIVLAVAAYFKTHEAELPGTLKLIFQPAEETVTGAEKVIQSGLVPPLDVLYGLHVCPQSELALGQAEALLPDIATRTYWVTITGRTAHAGRPWLGANVIDAFSTLNERFKQLKLATTTPYSITTTMFQAGESSNIVPDRGTFAVDLRARTNESMDQLQDQAFTAMRAVAVDGIDIQVDENDLSPAAIPSKPAVAAMSQAVTTVLGTAGLVAPVPTQGGDDFHFYAYDGLAKESTMLGLGCDLTPGLHVPGMTFDHQALVTGAQIMIEAIKLSGKMPG</sequence>
<dbReference type="InterPro" id="IPR017439">
    <property type="entry name" value="Amidohydrolase"/>
</dbReference>
<protein>
    <submittedName>
        <fullName evidence="2">Amidohydrolase</fullName>
    </submittedName>
</protein>
<keyword evidence="3" id="KW-1185">Reference proteome</keyword>
<dbReference type="Proteomes" id="UP000290602">
    <property type="component" value="Unassembled WGS sequence"/>
</dbReference>
<evidence type="ECO:0000259" key="1">
    <source>
        <dbReference type="Pfam" id="PF07687"/>
    </source>
</evidence>
<dbReference type="NCBIfam" id="TIGR01891">
    <property type="entry name" value="amidohydrolases"/>
    <property type="match status" value="1"/>
</dbReference>
<evidence type="ECO:0000313" key="2">
    <source>
        <dbReference type="EMBL" id="RXI79801.1"/>
    </source>
</evidence>
<proteinExistence type="predicted"/>
<keyword evidence="2" id="KW-0378">Hydrolase</keyword>
<dbReference type="PANTHER" id="PTHR11014">
    <property type="entry name" value="PEPTIDASE M20 FAMILY MEMBER"/>
    <property type="match status" value="1"/>
</dbReference>
<dbReference type="Pfam" id="PF07687">
    <property type="entry name" value="M20_dimer"/>
    <property type="match status" value="1"/>
</dbReference>
<accession>A0A4Q0VLI6</accession>
<organism evidence="2 3">
    <name type="scientific">Levilactobacillus suantsaii</name>
    <dbReference type="NCBI Taxonomy" id="2292255"/>
    <lineage>
        <taxon>Bacteria</taxon>
        <taxon>Bacillati</taxon>
        <taxon>Bacillota</taxon>
        <taxon>Bacilli</taxon>
        <taxon>Lactobacillales</taxon>
        <taxon>Lactobacillaceae</taxon>
        <taxon>Levilactobacillus</taxon>
    </lineage>
</organism>
<evidence type="ECO:0000313" key="3">
    <source>
        <dbReference type="Proteomes" id="UP000290602"/>
    </source>
</evidence>
<dbReference type="SUPFAM" id="SSF53187">
    <property type="entry name" value="Zn-dependent exopeptidases"/>
    <property type="match status" value="1"/>
</dbReference>
<dbReference type="EMBL" id="QXIL01000002">
    <property type="protein sequence ID" value="RXI79801.1"/>
    <property type="molecule type" value="Genomic_DNA"/>
</dbReference>
<dbReference type="InterPro" id="IPR002933">
    <property type="entry name" value="Peptidase_M20"/>
</dbReference>
<name>A0A4Q0VLI6_9LACO</name>
<comment type="caution">
    <text evidence="2">The sequence shown here is derived from an EMBL/GenBank/DDBJ whole genome shotgun (WGS) entry which is preliminary data.</text>
</comment>
<dbReference type="Gene3D" id="3.40.630.10">
    <property type="entry name" value="Zn peptidases"/>
    <property type="match status" value="1"/>
</dbReference>
<dbReference type="AlphaFoldDB" id="A0A4Q0VLI6"/>
<gene>
    <name evidence="2" type="ORF">DXH47_01330</name>
</gene>
<feature type="domain" description="Peptidase M20 dimerisation" evidence="1">
    <location>
        <begin position="177"/>
        <end position="269"/>
    </location>
</feature>
<dbReference type="OrthoDB" id="9776731at2"/>
<dbReference type="InterPro" id="IPR036264">
    <property type="entry name" value="Bact_exopeptidase_dim_dom"/>
</dbReference>
<dbReference type="PANTHER" id="PTHR11014:SF122">
    <property type="entry name" value="AMIDOHYDROLASE AMHX"/>
    <property type="match status" value="1"/>
</dbReference>
<dbReference type="SUPFAM" id="SSF55031">
    <property type="entry name" value="Bacterial exopeptidase dimerisation domain"/>
    <property type="match status" value="1"/>
</dbReference>
<dbReference type="GO" id="GO:0016787">
    <property type="term" value="F:hydrolase activity"/>
    <property type="evidence" value="ECO:0007669"/>
    <property type="project" value="UniProtKB-KW"/>
</dbReference>
<dbReference type="Gene3D" id="3.30.70.360">
    <property type="match status" value="1"/>
</dbReference>
<dbReference type="InterPro" id="IPR011650">
    <property type="entry name" value="Peptidase_M20_dimer"/>
</dbReference>